<keyword evidence="3 6" id="KW-0812">Transmembrane</keyword>
<evidence type="ECO:0000256" key="2">
    <source>
        <dbReference type="ARBA" id="ARBA00022475"/>
    </source>
</evidence>
<dbReference type="STRING" id="1089305.SAMN05444148_0715"/>
<dbReference type="GO" id="GO:0005886">
    <property type="term" value="C:plasma membrane"/>
    <property type="evidence" value="ECO:0007669"/>
    <property type="project" value="UniProtKB-SubCell"/>
</dbReference>
<accession>A0A1M5LTT3</accession>
<gene>
    <name evidence="7" type="ORF">SAMN05444148_0715</name>
</gene>
<organism evidence="7 8">
    <name type="scientific">Winogradskyella jejuensis</name>
    <dbReference type="NCBI Taxonomy" id="1089305"/>
    <lineage>
        <taxon>Bacteria</taxon>
        <taxon>Pseudomonadati</taxon>
        <taxon>Bacteroidota</taxon>
        <taxon>Flavobacteriia</taxon>
        <taxon>Flavobacteriales</taxon>
        <taxon>Flavobacteriaceae</taxon>
        <taxon>Winogradskyella</taxon>
    </lineage>
</organism>
<evidence type="ECO:0000256" key="5">
    <source>
        <dbReference type="ARBA" id="ARBA00023136"/>
    </source>
</evidence>
<dbReference type="RefSeq" id="WP_073083157.1">
    <property type="nucleotide sequence ID" value="NZ_FQWS01000001.1"/>
</dbReference>
<sequence length="148" mass="17458">MAHAHKLEIFRGLWKFKSNTQKIWGVLAFLTLVTAIEVVLGIYKPESLMHTWLDPMEGGFFATLYNIILSPFIYMKPLNLIFIVLTIVKAYYITWDFMHMRDEKSSLRRMVVWTGVFLICYLIFILLQEGGYVFEVYNTDDALIKRDF</sequence>
<evidence type="ECO:0000256" key="1">
    <source>
        <dbReference type="ARBA" id="ARBA00004651"/>
    </source>
</evidence>
<reference evidence="8" key="1">
    <citation type="submission" date="2016-11" db="EMBL/GenBank/DDBJ databases">
        <authorList>
            <person name="Varghese N."/>
            <person name="Submissions S."/>
        </authorList>
    </citation>
    <scope>NUCLEOTIDE SEQUENCE [LARGE SCALE GENOMIC DNA]</scope>
    <source>
        <strain evidence="8">DSM 25330</strain>
    </source>
</reference>
<evidence type="ECO:0000313" key="7">
    <source>
        <dbReference type="EMBL" id="SHG68487.1"/>
    </source>
</evidence>
<evidence type="ECO:0000256" key="6">
    <source>
        <dbReference type="SAM" id="Phobius"/>
    </source>
</evidence>
<evidence type="ECO:0000256" key="4">
    <source>
        <dbReference type="ARBA" id="ARBA00022989"/>
    </source>
</evidence>
<feature type="transmembrane region" description="Helical" evidence="6">
    <location>
        <begin position="55"/>
        <end position="74"/>
    </location>
</feature>
<dbReference type="Pfam" id="PF03626">
    <property type="entry name" value="COX4_pro"/>
    <property type="match status" value="1"/>
</dbReference>
<keyword evidence="2" id="KW-1003">Cell membrane</keyword>
<dbReference type="EMBL" id="FQWS01000001">
    <property type="protein sequence ID" value="SHG68487.1"/>
    <property type="molecule type" value="Genomic_DNA"/>
</dbReference>
<keyword evidence="4 6" id="KW-1133">Transmembrane helix</keyword>
<feature type="transmembrane region" description="Helical" evidence="6">
    <location>
        <begin position="110"/>
        <end position="127"/>
    </location>
</feature>
<keyword evidence="8" id="KW-1185">Reference proteome</keyword>
<dbReference type="Proteomes" id="UP000184522">
    <property type="component" value="Unassembled WGS sequence"/>
</dbReference>
<evidence type="ECO:0000256" key="3">
    <source>
        <dbReference type="ARBA" id="ARBA00022692"/>
    </source>
</evidence>
<feature type="transmembrane region" description="Helical" evidence="6">
    <location>
        <begin position="23"/>
        <end position="43"/>
    </location>
</feature>
<dbReference type="OrthoDB" id="981917at2"/>
<comment type="subcellular location">
    <subcellularLocation>
        <location evidence="1">Cell membrane</location>
        <topology evidence="1">Multi-pass membrane protein</topology>
    </subcellularLocation>
</comment>
<dbReference type="AlphaFoldDB" id="A0A1M5LTT3"/>
<protein>
    <submittedName>
        <fullName evidence="7">Cytochrome C oxidase subunit IV</fullName>
    </submittedName>
</protein>
<evidence type="ECO:0000313" key="8">
    <source>
        <dbReference type="Proteomes" id="UP000184522"/>
    </source>
</evidence>
<dbReference type="InterPro" id="IPR005171">
    <property type="entry name" value="Cyt_c_oxidase_su4_prok"/>
</dbReference>
<name>A0A1M5LTT3_9FLAO</name>
<proteinExistence type="predicted"/>
<keyword evidence="5 6" id="KW-0472">Membrane</keyword>